<gene>
    <name evidence="1" type="ORF">PSEBR_m833</name>
</gene>
<accession>F2KFU1</accession>
<name>F2KFU1_PSEBN</name>
<reference key="2">
    <citation type="submission" date="2011-03" db="EMBL/GenBank/DDBJ databases">
        <title>Complete Genome Sequence of a beneficial plant roots-associated bacterium Pseudomonas brassicacearum.</title>
        <authorList>
            <person name="Ortet P."/>
            <person name="Barakat M."/>
            <person name="Lalaouna D."/>
            <person name="Fochesato S."/>
            <person name="Barbe V."/>
            <person name="Santaella C."/>
            <person name="Heulin T."/>
            <person name="Achouak W."/>
        </authorList>
    </citation>
    <scope>NUCLEOTIDE SEQUENCE</scope>
    <source>
        <strain>NFM421</strain>
    </source>
</reference>
<dbReference type="EMBL" id="CP002585">
    <property type="protein sequence ID" value="AEA68837.1"/>
    <property type="molecule type" value="Genomic_DNA"/>
</dbReference>
<dbReference type="Proteomes" id="UP000006692">
    <property type="component" value="Chromosome"/>
</dbReference>
<dbReference type="AlphaFoldDB" id="F2KFU1"/>
<evidence type="ECO:0000313" key="2">
    <source>
        <dbReference type="Proteomes" id="UP000006692"/>
    </source>
</evidence>
<protein>
    <submittedName>
        <fullName evidence="1">Uncharacterized protein</fullName>
    </submittedName>
</protein>
<dbReference type="HOGENOM" id="CLU_2024710_0_0_6"/>
<organism evidence="1 2">
    <name type="scientific">Pseudomonas brassicacearum (strain NFM421)</name>
    <dbReference type="NCBI Taxonomy" id="994484"/>
    <lineage>
        <taxon>Bacteria</taxon>
        <taxon>Pseudomonadati</taxon>
        <taxon>Pseudomonadota</taxon>
        <taxon>Gammaproteobacteria</taxon>
        <taxon>Pseudomonadales</taxon>
        <taxon>Pseudomonadaceae</taxon>
        <taxon>Pseudomonas</taxon>
    </lineage>
</organism>
<reference evidence="1 2" key="1">
    <citation type="journal article" date="2011" name="J. Bacteriol.">
        <title>Complete genome sequence of a beneficial plant root-associated bacterium, Pseudomonas brassicacearum.</title>
        <authorList>
            <person name="Ortet P."/>
            <person name="Barakat M."/>
            <person name="Lalaouna D."/>
            <person name="Fochesato S."/>
            <person name="Barbe V."/>
            <person name="Vacherie B."/>
            <person name="Santaella C."/>
            <person name="Heulin T."/>
            <person name="Achouak W."/>
        </authorList>
    </citation>
    <scope>NUCLEOTIDE SEQUENCE [LARGE SCALE GENOMIC DNA]</scope>
    <source>
        <strain evidence="1 2">NFM421</strain>
    </source>
</reference>
<dbReference type="STRING" id="994484.PSEBR_m833"/>
<sequence>MCRPTETGPGLRGAAVPRRVGRGRVFVQTREAWWSPERSIKEILPFKGGFEGSVEWWVWFYWHAAQDIGLPGGELSYVLTYRKISIFSRHGIDRNIQSTLKPYTPANLERLEGSRKELPSTG</sequence>
<evidence type="ECO:0000313" key="1">
    <source>
        <dbReference type="EMBL" id="AEA68837.1"/>
    </source>
</evidence>
<dbReference type="KEGG" id="pba:PSEBR_m833"/>
<proteinExistence type="predicted"/>